<proteinExistence type="predicted"/>
<dbReference type="Proteomes" id="UP001156641">
    <property type="component" value="Unassembled WGS sequence"/>
</dbReference>
<organism evidence="1 2">
    <name type="scientific">Acidocella aquatica</name>
    <dbReference type="NCBI Taxonomy" id="1922313"/>
    <lineage>
        <taxon>Bacteria</taxon>
        <taxon>Pseudomonadati</taxon>
        <taxon>Pseudomonadota</taxon>
        <taxon>Alphaproteobacteria</taxon>
        <taxon>Acetobacterales</taxon>
        <taxon>Acidocellaceae</taxon>
        <taxon>Acidocella</taxon>
    </lineage>
</organism>
<evidence type="ECO:0000313" key="2">
    <source>
        <dbReference type="Proteomes" id="UP001156641"/>
    </source>
</evidence>
<sequence>MMGLAKAQSDLFQLMFTSDRTEELSAWACGMVDALPPGWAAGTGDPPEDILLSYQLMDDGFGSNFFDRENHLGDAYA</sequence>
<name>A0ABQ6A376_9PROT</name>
<comment type="caution">
    <text evidence="1">The sequence shown here is derived from an EMBL/GenBank/DDBJ whole genome shotgun (WGS) entry which is preliminary data.</text>
</comment>
<keyword evidence="2" id="KW-1185">Reference proteome</keyword>
<gene>
    <name evidence="1" type="ORF">GCM10010909_15710</name>
</gene>
<accession>A0ABQ6A376</accession>
<dbReference type="EMBL" id="BSOS01000041">
    <property type="protein sequence ID" value="GLR66891.1"/>
    <property type="molecule type" value="Genomic_DNA"/>
</dbReference>
<reference evidence="2" key="1">
    <citation type="journal article" date="2019" name="Int. J. Syst. Evol. Microbiol.">
        <title>The Global Catalogue of Microorganisms (GCM) 10K type strain sequencing project: providing services to taxonomists for standard genome sequencing and annotation.</title>
        <authorList>
            <consortium name="The Broad Institute Genomics Platform"/>
            <consortium name="The Broad Institute Genome Sequencing Center for Infectious Disease"/>
            <person name="Wu L."/>
            <person name="Ma J."/>
        </authorList>
    </citation>
    <scope>NUCLEOTIDE SEQUENCE [LARGE SCALE GENOMIC DNA]</scope>
    <source>
        <strain evidence="2">NBRC 112502</strain>
    </source>
</reference>
<protein>
    <submittedName>
        <fullName evidence="1">Uncharacterized protein</fullName>
    </submittedName>
</protein>
<evidence type="ECO:0000313" key="1">
    <source>
        <dbReference type="EMBL" id="GLR66891.1"/>
    </source>
</evidence>